<dbReference type="OMA" id="NPPMAVA"/>
<feature type="zinc finger region" description="C3H1-type" evidence="11">
    <location>
        <begin position="16"/>
        <end position="44"/>
    </location>
</feature>
<evidence type="ECO:0000313" key="15">
    <source>
        <dbReference type="Proteomes" id="UP000078387"/>
    </source>
</evidence>
<evidence type="ECO:0000256" key="4">
    <source>
        <dbReference type="ARBA" id="ARBA00022737"/>
    </source>
</evidence>
<dbReference type="GO" id="GO:0003723">
    <property type="term" value="F:RNA binding"/>
    <property type="evidence" value="ECO:0007669"/>
    <property type="project" value="UniProtKB-KW"/>
</dbReference>
<evidence type="ECO:0000259" key="13">
    <source>
        <dbReference type="PROSITE" id="PS50103"/>
    </source>
</evidence>
<evidence type="ECO:0000256" key="5">
    <source>
        <dbReference type="ARBA" id="ARBA00022771"/>
    </source>
</evidence>
<dbReference type="GO" id="GO:0003677">
    <property type="term" value="F:DNA binding"/>
    <property type="evidence" value="ECO:0007669"/>
    <property type="project" value="UniProtKB-KW"/>
</dbReference>
<evidence type="ECO:0000256" key="1">
    <source>
        <dbReference type="ARBA" id="ARBA00004123"/>
    </source>
</evidence>
<dbReference type="VEuPathDB" id="AmoebaDB:EHI7A_085930"/>
<keyword evidence="5 11" id="KW-0863">Zinc-finger</keyword>
<feature type="compositionally biased region" description="Basic and acidic residues" evidence="12">
    <location>
        <begin position="214"/>
        <end position="243"/>
    </location>
</feature>
<dbReference type="InterPro" id="IPR009145">
    <property type="entry name" value="U2AF_small"/>
</dbReference>
<comment type="caution">
    <text evidence="14">The sequence shown here is derived from an EMBL/GenBank/DDBJ whole genome shotgun (WGS) entry which is preliminary data.</text>
</comment>
<keyword evidence="6 11" id="KW-0862">Zinc</keyword>
<evidence type="ECO:0000256" key="2">
    <source>
        <dbReference type="ARBA" id="ARBA00022664"/>
    </source>
</evidence>
<feature type="zinc finger region" description="C3H1-type" evidence="11">
    <location>
        <begin position="150"/>
        <end position="177"/>
    </location>
</feature>
<accession>A0A5K1UYS7</accession>
<dbReference type="InterPro" id="IPR035979">
    <property type="entry name" value="RBD_domain_sf"/>
</dbReference>
<dbReference type="VEuPathDB" id="AmoebaDB:KM1_324580"/>
<feature type="compositionally biased region" description="Basic and acidic residues" evidence="12">
    <location>
        <begin position="265"/>
        <end position="279"/>
    </location>
</feature>
<evidence type="ECO:0000256" key="3">
    <source>
        <dbReference type="ARBA" id="ARBA00022723"/>
    </source>
</evidence>
<keyword evidence="9" id="KW-0508">mRNA splicing</keyword>
<organism evidence="14 15">
    <name type="scientific">Entamoeba histolytica</name>
    <dbReference type="NCBI Taxonomy" id="5759"/>
    <lineage>
        <taxon>Eukaryota</taxon>
        <taxon>Amoebozoa</taxon>
        <taxon>Evosea</taxon>
        <taxon>Archamoebae</taxon>
        <taxon>Mastigamoebida</taxon>
        <taxon>Entamoebidae</taxon>
        <taxon>Entamoeba</taxon>
    </lineage>
</organism>
<dbReference type="VEuPathDB" id="AmoebaDB:EHI_016140"/>
<evidence type="ECO:0000256" key="6">
    <source>
        <dbReference type="ARBA" id="ARBA00022833"/>
    </source>
</evidence>
<evidence type="ECO:0000256" key="9">
    <source>
        <dbReference type="ARBA" id="ARBA00023187"/>
    </source>
</evidence>
<dbReference type="Gene3D" id="3.30.70.330">
    <property type="match status" value="1"/>
</dbReference>
<feature type="domain" description="C3H1-type" evidence="13">
    <location>
        <begin position="150"/>
        <end position="177"/>
    </location>
</feature>
<keyword evidence="7" id="KW-0694">RNA-binding</keyword>
<dbReference type="PANTHER" id="PTHR12620">
    <property type="entry name" value="U2 SNRNP AUXILIARY FACTOR, SMALL SUBUNIT"/>
    <property type="match status" value="1"/>
</dbReference>
<evidence type="ECO:0000256" key="10">
    <source>
        <dbReference type="ARBA" id="ARBA00023242"/>
    </source>
</evidence>
<dbReference type="VEuPathDB" id="AmoebaDB:EHI8A_088750"/>
<evidence type="ECO:0000256" key="8">
    <source>
        <dbReference type="ARBA" id="ARBA00023125"/>
    </source>
</evidence>
<protein>
    <submittedName>
        <fullName evidence="14">U2 snrnp auxiliary factor small subunit putative</fullName>
    </submittedName>
</protein>
<dbReference type="Pfam" id="PF00076">
    <property type="entry name" value="RRM_1"/>
    <property type="match status" value="1"/>
</dbReference>
<dbReference type="AlphaFoldDB" id="A0A5K1UYS7"/>
<proteinExistence type="predicted"/>
<dbReference type="InterPro" id="IPR012677">
    <property type="entry name" value="Nucleotide-bd_a/b_plait_sf"/>
</dbReference>
<feature type="domain" description="C3H1-type" evidence="13">
    <location>
        <begin position="16"/>
        <end position="44"/>
    </location>
</feature>
<dbReference type="VEuPathDB" id="AmoebaDB:EHI5A_128200"/>
<dbReference type="PRINTS" id="PR01848">
    <property type="entry name" value="U2AUXFACTOR"/>
</dbReference>
<reference evidence="14 15" key="1">
    <citation type="submission" date="2016-05" db="EMBL/GenBank/DDBJ databases">
        <title>First whole genome sequencing of Entamoeba histolytica HM1:IMSS-clone-6.</title>
        <authorList>
            <person name="Mukherjee Avik.K."/>
            <person name="Izumyama S."/>
            <person name="Nakada-Tsukui K."/>
            <person name="Nozaki T."/>
        </authorList>
    </citation>
    <scope>NUCLEOTIDE SEQUENCE [LARGE SCALE GENOMIC DNA]</scope>
    <source>
        <strain evidence="14 15">HM1:IMSS clone 6</strain>
    </source>
</reference>
<dbReference type="GO" id="GO:0008270">
    <property type="term" value="F:zinc ion binding"/>
    <property type="evidence" value="ECO:0007669"/>
    <property type="project" value="UniProtKB-KW"/>
</dbReference>
<dbReference type="CDD" id="cd12287">
    <property type="entry name" value="RRM_U2AF35_like"/>
    <property type="match status" value="1"/>
</dbReference>
<dbReference type="FunFam" id="3.30.70.330:FF:000122">
    <property type="entry name" value="Splicing factor U2AF small subunit"/>
    <property type="match status" value="1"/>
</dbReference>
<dbReference type="Proteomes" id="UP000078387">
    <property type="component" value="Unassembled WGS sequence"/>
</dbReference>
<keyword evidence="10" id="KW-0539">Nucleus</keyword>
<dbReference type="InterPro" id="IPR000504">
    <property type="entry name" value="RRM_dom"/>
</dbReference>
<dbReference type="Pfam" id="PF00642">
    <property type="entry name" value="zf-CCCH"/>
    <property type="match status" value="2"/>
</dbReference>
<dbReference type="SUPFAM" id="SSF54928">
    <property type="entry name" value="RNA-binding domain, RBD"/>
    <property type="match status" value="1"/>
</dbReference>
<dbReference type="PROSITE" id="PS50103">
    <property type="entry name" value="ZF_C3H1"/>
    <property type="match status" value="2"/>
</dbReference>
<keyword evidence="4" id="KW-0677">Repeat</keyword>
<evidence type="ECO:0000256" key="12">
    <source>
        <dbReference type="SAM" id="MobiDB-lite"/>
    </source>
</evidence>
<keyword evidence="2" id="KW-0507">mRNA processing</keyword>
<dbReference type="InterPro" id="IPR000571">
    <property type="entry name" value="Znf_CCCH"/>
</dbReference>
<evidence type="ECO:0000313" key="14">
    <source>
        <dbReference type="EMBL" id="GAT98890.1"/>
    </source>
</evidence>
<dbReference type="GO" id="GO:0089701">
    <property type="term" value="C:U2AF complex"/>
    <property type="evidence" value="ECO:0007669"/>
    <property type="project" value="InterPro"/>
</dbReference>
<name>A0A5K1UYS7_ENTHI</name>
<gene>
    <name evidence="14" type="ORF">CL6EHI_016140</name>
</gene>
<feature type="region of interest" description="Disordered" evidence="12">
    <location>
        <begin position="199"/>
        <end position="279"/>
    </location>
</feature>
<dbReference type="SMART" id="SM00356">
    <property type="entry name" value="ZnF_C3H1"/>
    <property type="match status" value="2"/>
</dbReference>
<evidence type="ECO:0000256" key="7">
    <source>
        <dbReference type="ARBA" id="ARBA00022884"/>
    </source>
</evidence>
<keyword evidence="8" id="KW-0238">DNA-binding</keyword>
<dbReference type="EMBL" id="BDEQ01000001">
    <property type="protein sequence ID" value="GAT98890.1"/>
    <property type="molecule type" value="Genomic_DNA"/>
</dbReference>
<sequence>MTETTKKEETTIINGTKEKPVCEFFYKIGACRHGDACNKTHIKPESSQTLLFTRMYQNPKKRIDDGEALERDEKKIMREFNEFYEDVFRELENYGEILDFIVCGNDNDHMMGNVYVKYDTEEHAAAAKKALTGRYYAKKILTPNFCRVTEFKEAICRQQQIGTCTRGGMCNFIHVIEPDRNLKYDLFRKQKFRRRRERAIREEKEQSPELINNTDDHRRCRERYSRSRSRSDSKERHYRRDSYNRYYSSRSRSASRDRHYRRHPTSHEHSSSRRRYYDN</sequence>
<dbReference type="GO" id="GO:0000398">
    <property type="term" value="P:mRNA splicing, via spliceosome"/>
    <property type="evidence" value="ECO:0007669"/>
    <property type="project" value="InterPro"/>
</dbReference>
<keyword evidence="3 11" id="KW-0479">Metal-binding</keyword>
<comment type="subcellular location">
    <subcellularLocation>
        <location evidence="1">Nucleus</location>
    </subcellularLocation>
</comment>
<evidence type="ECO:0000256" key="11">
    <source>
        <dbReference type="PROSITE-ProRule" id="PRU00723"/>
    </source>
</evidence>